<dbReference type="InterPro" id="IPR026870">
    <property type="entry name" value="Zinc_ribbon_dom"/>
</dbReference>
<evidence type="ECO:0000256" key="2">
    <source>
        <dbReference type="ARBA" id="ARBA00022475"/>
    </source>
</evidence>
<reference evidence="10 11" key="1">
    <citation type="submission" date="2021-05" db="EMBL/GenBank/DDBJ databases">
        <title>Novel Bacillus species.</title>
        <authorList>
            <person name="Liu G."/>
        </authorList>
    </citation>
    <scope>NUCLEOTIDE SEQUENCE [LARGE SCALE GENOMIC DNA]</scope>
    <source>
        <strain evidence="10 11">FJAT-49682</strain>
    </source>
</reference>
<dbReference type="Pfam" id="PF22813">
    <property type="entry name" value="TcaA_2nd"/>
    <property type="match status" value="1"/>
</dbReference>
<comment type="caution">
    <text evidence="10">The sequence shown here is derived from an EMBL/GenBank/DDBJ whole genome shotgun (WGS) entry which is preliminary data.</text>
</comment>
<gene>
    <name evidence="10" type="ORF">KHA91_11150</name>
</gene>
<dbReference type="PANTHER" id="PTHR40038:SF1">
    <property type="entry name" value="MEMBRANE-ASSOCIATED PROTEIN TCAA"/>
    <property type="match status" value="1"/>
</dbReference>
<organism evidence="10 11">
    <name type="scientific">Lederbergia citrea</name>
    <dbReference type="NCBI Taxonomy" id="2833581"/>
    <lineage>
        <taxon>Bacteria</taxon>
        <taxon>Bacillati</taxon>
        <taxon>Bacillota</taxon>
        <taxon>Bacilli</taxon>
        <taxon>Bacillales</taxon>
        <taxon>Bacillaceae</taxon>
        <taxon>Lederbergia</taxon>
    </lineage>
</organism>
<feature type="domain" description="Zinc-ribbon" evidence="6">
    <location>
        <begin position="5"/>
        <end position="27"/>
    </location>
</feature>
<dbReference type="InterPro" id="IPR054528">
    <property type="entry name" value="TcaA_5th"/>
</dbReference>
<sequence>MALKFCTQCGSKLAQADSFCPECGTALETAATVESAVPVPEFSPNASPSPTIHTTPIQKKPLSLWKKIALTASIVAALALVGAHLTMKNLTAPEGKIEAFYNALINDDKETVFSELSLPKDVIYSPEAYMSYVKDQDMPLFLNHLQENALNVANDGLTRTIVHENEDELFRIQQTKTLGIYKSIIIEPITTLVKIETDLNEGKLVLENKEYSFEGKNIDLGLFLPGLYKVEVQSNNTYIPNNVPRDVKISTTEREHIFSFTKENSMIQLDGDFPDSLVYIDGKSTKKTIKELKELGPIFDDREVTIHATKKTVNADWAESYSETAQAGETVHLSFPYHEDVIEKTSEEIAAEFFDEDELSSFVKNFRSDYEDALNDQDFSYISPYLMEGSPAYSELKDFMGEYEDKAFHYDFTQDDVTDVSIASDQAIVSTNEKFVFTNHKGAVTHYDRTKEYTIKLIEDEYKIYSINILDTDKGGGN</sequence>
<feature type="domain" description="TcaA second" evidence="7">
    <location>
        <begin position="93"/>
        <end position="184"/>
    </location>
</feature>
<feature type="domain" description="TcaA protein NTF2-like" evidence="8">
    <location>
        <begin position="356"/>
        <end position="468"/>
    </location>
</feature>
<feature type="domain" description="TcaA 4th" evidence="9">
    <location>
        <begin position="265"/>
        <end position="312"/>
    </location>
</feature>
<evidence type="ECO:0000259" key="8">
    <source>
        <dbReference type="Pfam" id="PF22819"/>
    </source>
</evidence>
<evidence type="ECO:0000259" key="7">
    <source>
        <dbReference type="Pfam" id="PF22813"/>
    </source>
</evidence>
<evidence type="ECO:0000256" key="5">
    <source>
        <dbReference type="ARBA" id="ARBA00023136"/>
    </source>
</evidence>
<dbReference type="GO" id="GO:0005886">
    <property type="term" value="C:plasma membrane"/>
    <property type="evidence" value="ECO:0007669"/>
    <property type="project" value="UniProtKB-SubCell"/>
</dbReference>
<keyword evidence="2" id="KW-1003">Cell membrane</keyword>
<evidence type="ECO:0000313" key="10">
    <source>
        <dbReference type="EMBL" id="MBS4223300.1"/>
    </source>
</evidence>
<dbReference type="Pfam" id="PF22819">
    <property type="entry name" value="TcaA_5th"/>
    <property type="match status" value="1"/>
</dbReference>
<evidence type="ECO:0000256" key="3">
    <source>
        <dbReference type="ARBA" id="ARBA00022692"/>
    </source>
</evidence>
<evidence type="ECO:0000313" key="11">
    <source>
        <dbReference type="Proteomes" id="UP000676456"/>
    </source>
</evidence>
<dbReference type="InterPro" id="IPR054530">
    <property type="entry name" value="TcaA_4th"/>
</dbReference>
<keyword evidence="4" id="KW-1133">Transmembrane helix</keyword>
<comment type="subcellular location">
    <subcellularLocation>
        <location evidence="1">Cell membrane</location>
        <topology evidence="1">Single-pass membrane protein</topology>
    </subcellularLocation>
</comment>
<dbReference type="InterPro" id="IPR054529">
    <property type="entry name" value="TcaA_2nd"/>
</dbReference>
<proteinExistence type="predicted"/>
<evidence type="ECO:0000256" key="4">
    <source>
        <dbReference type="ARBA" id="ARBA00022989"/>
    </source>
</evidence>
<evidence type="ECO:0000259" key="6">
    <source>
        <dbReference type="Pfam" id="PF13240"/>
    </source>
</evidence>
<dbReference type="Pfam" id="PF22820">
    <property type="entry name" value="TcaA_3rd_4th"/>
    <property type="match status" value="1"/>
</dbReference>
<accession>A0A942UKW7</accession>
<name>A0A942UKW7_9BACI</name>
<keyword evidence="5" id="KW-0472">Membrane</keyword>
<dbReference type="Pfam" id="PF13240">
    <property type="entry name" value="Zn_Ribbon_1"/>
    <property type="match status" value="1"/>
</dbReference>
<keyword evidence="11" id="KW-1185">Reference proteome</keyword>
<dbReference type="Proteomes" id="UP000676456">
    <property type="component" value="Unassembled WGS sequence"/>
</dbReference>
<dbReference type="AlphaFoldDB" id="A0A942UKW7"/>
<protein>
    <submittedName>
        <fullName evidence="10">Zinc-ribbon domain-containing protein</fullName>
    </submittedName>
</protein>
<evidence type="ECO:0000259" key="9">
    <source>
        <dbReference type="Pfam" id="PF22820"/>
    </source>
</evidence>
<dbReference type="EMBL" id="JAGYPN010000002">
    <property type="protein sequence ID" value="MBS4223300.1"/>
    <property type="molecule type" value="Genomic_DNA"/>
</dbReference>
<evidence type="ECO:0000256" key="1">
    <source>
        <dbReference type="ARBA" id="ARBA00004162"/>
    </source>
</evidence>
<keyword evidence="3" id="KW-0812">Transmembrane</keyword>
<dbReference type="PANTHER" id="PTHR40038">
    <property type="entry name" value="MEMBRANE-ASSOCIATED PROTEIN TCAA"/>
    <property type="match status" value="1"/>
</dbReference>